<dbReference type="Gene3D" id="2.160.20.120">
    <property type="match status" value="1"/>
</dbReference>
<feature type="compositionally biased region" description="Basic and acidic residues" evidence="1">
    <location>
        <begin position="259"/>
        <end position="269"/>
    </location>
</feature>
<name>A0A5C8KJ42_9GAMM</name>
<evidence type="ECO:0008006" key="5">
    <source>
        <dbReference type="Google" id="ProtNLM"/>
    </source>
</evidence>
<dbReference type="EMBL" id="VRTS01000012">
    <property type="protein sequence ID" value="TXK59638.1"/>
    <property type="molecule type" value="Genomic_DNA"/>
</dbReference>
<sequence>MNKTMIAVLLLSPGLALGQGPCAVERTQTLELDTVGIETLQVSIGPDSLRLEGQDQEGGSLSVRMCASDQTRLDDLAAALERDGDDRLVLALDHGGRHNEIGRSWFITRSDYGRFEISGRIPARLAVDLTVGSGDAEVTNVGALEAVVGSGDLEVSRVDGRFTALVGSGDIEAERTGPVEIGSIGSGDIKLRGVEGDARIGNIGSGQLDLREVSGTVSIGTIGSGGAKLFDVGGDVEARALGSGSIEARDIGGDLRLRSKGSGDVEHRGVKGSVSLPNR</sequence>
<proteinExistence type="predicted"/>
<evidence type="ECO:0000256" key="1">
    <source>
        <dbReference type="SAM" id="MobiDB-lite"/>
    </source>
</evidence>
<accession>A0A5C8KJ42</accession>
<gene>
    <name evidence="3" type="ORF">FU658_13415</name>
</gene>
<feature type="chain" id="PRO_5022869518" description="DUF4097 domain-containing protein" evidence="2">
    <location>
        <begin position="19"/>
        <end position="279"/>
    </location>
</feature>
<feature type="signal peptide" evidence="2">
    <location>
        <begin position="1"/>
        <end position="18"/>
    </location>
</feature>
<evidence type="ECO:0000256" key="2">
    <source>
        <dbReference type="SAM" id="SignalP"/>
    </source>
</evidence>
<protein>
    <recommendedName>
        <fullName evidence="5">DUF4097 domain-containing protein</fullName>
    </recommendedName>
</protein>
<comment type="caution">
    <text evidence="3">The sequence shown here is derived from an EMBL/GenBank/DDBJ whole genome shotgun (WGS) entry which is preliminary data.</text>
</comment>
<keyword evidence="2" id="KW-0732">Signal</keyword>
<reference evidence="3 4" key="1">
    <citation type="submission" date="2019-08" db="EMBL/GenBank/DDBJ databases">
        <authorList>
            <person name="Karlyshev A.V."/>
        </authorList>
    </citation>
    <scope>NUCLEOTIDE SEQUENCE [LARGE SCALE GENOMIC DNA]</scope>
    <source>
        <strain evidence="3 4">Alg18-2.2</strain>
    </source>
</reference>
<dbReference type="Proteomes" id="UP000321248">
    <property type="component" value="Unassembled WGS sequence"/>
</dbReference>
<dbReference type="OrthoDB" id="5944342at2"/>
<keyword evidence="4" id="KW-1185">Reference proteome</keyword>
<evidence type="ECO:0000313" key="4">
    <source>
        <dbReference type="Proteomes" id="UP000321248"/>
    </source>
</evidence>
<dbReference type="AlphaFoldDB" id="A0A5C8KJ42"/>
<dbReference type="RefSeq" id="WP_147892543.1">
    <property type="nucleotide sequence ID" value="NZ_VRTS01000012.1"/>
</dbReference>
<evidence type="ECO:0000313" key="3">
    <source>
        <dbReference type="EMBL" id="TXK59638.1"/>
    </source>
</evidence>
<organism evidence="3 4">
    <name type="scientific">Alkalisalibacterium limincola</name>
    <dbReference type="NCBI Taxonomy" id="2699169"/>
    <lineage>
        <taxon>Bacteria</taxon>
        <taxon>Pseudomonadati</taxon>
        <taxon>Pseudomonadota</taxon>
        <taxon>Gammaproteobacteria</taxon>
        <taxon>Lysobacterales</taxon>
        <taxon>Lysobacteraceae</taxon>
        <taxon>Alkalisalibacterium</taxon>
    </lineage>
</organism>
<feature type="region of interest" description="Disordered" evidence="1">
    <location>
        <begin position="259"/>
        <end position="279"/>
    </location>
</feature>